<organism evidence="2">
    <name type="scientific">bioreactor metagenome</name>
    <dbReference type="NCBI Taxonomy" id="1076179"/>
    <lineage>
        <taxon>unclassified sequences</taxon>
        <taxon>metagenomes</taxon>
        <taxon>ecological metagenomes</taxon>
    </lineage>
</organism>
<feature type="transmembrane region" description="Helical" evidence="1">
    <location>
        <begin position="34"/>
        <end position="56"/>
    </location>
</feature>
<reference evidence="2" key="1">
    <citation type="submission" date="2019-08" db="EMBL/GenBank/DDBJ databases">
        <authorList>
            <person name="Kucharzyk K."/>
            <person name="Murdoch R.W."/>
            <person name="Higgins S."/>
            <person name="Loffler F."/>
        </authorList>
    </citation>
    <scope>NUCLEOTIDE SEQUENCE</scope>
</reference>
<keyword evidence="1" id="KW-0812">Transmembrane</keyword>
<proteinExistence type="predicted"/>
<comment type="caution">
    <text evidence="2">The sequence shown here is derived from an EMBL/GenBank/DDBJ whole genome shotgun (WGS) entry which is preliminary data.</text>
</comment>
<keyword evidence="1" id="KW-0472">Membrane</keyword>
<evidence type="ECO:0000313" key="2">
    <source>
        <dbReference type="EMBL" id="MPN62589.1"/>
    </source>
</evidence>
<keyword evidence="1" id="KW-1133">Transmembrane helix</keyword>
<name>A0A645JIS1_9ZZZZ</name>
<feature type="transmembrane region" description="Helical" evidence="1">
    <location>
        <begin position="9"/>
        <end position="28"/>
    </location>
</feature>
<sequence length="63" mass="6996">MKDEVLRTVMSLSVTLLLFSFIGIFYAAQGTAEYVVSVMAAVINLLIVFTVIIMLVKKRKNNA</sequence>
<dbReference type="AlphaFoldDB" id="A0A645JIS1"/>
<gene>
    <name evidence="2" type="ORF">SDC9_210340</name>
</gene>
<evidence type="ECO:0000256" key="1">
    <source>
        <dbReference type="SAM" id="Phobius"/>
    </source>
</evidence>
<accession>A0A645JIS1</accession>
<dbReference type="EMBL" id="VSSQ01140799">
    <property type="protein sequence ID" value="MPN62589.1"/>
    <property type="molecule type" value="Genomic_DNA"/>
</dbReference>
<protein>
    <submittedName>
        <fullName evidence="2">Uncharacterized protein</fullName>
    </submittedName>
</protein>